<feature type="region of interest" description="Disordered" evidence="1">
    <location>
        <begin position="100"/>
        <end position="135"/>
    </location>
</feature>
<proteinExistence type="predicted"/>
<gene>
    <name evidence="3" type="ORF">NDU88_009516</name>
</gene>
<keyword evidence="4" id="KW-1185">Reference proteome</keyword>
<dbReference type="Proteomes" id="UP001066276">
    <property type="component" value="Chromosome 7"/>
</dbReference>
<dbReference type="InterPro" id="IPR019327">
    <property type="entry name" value="WKF"/>
</dbReference>
<feature type="domain" description="WKF" evidence="2">
    <location>
        <begin position="201"/>
        <end position="263"/>
    </location>
</feature>
<name>A0AAV7PVF1_PLEWA</name>
<reference evidence="3" key="1">
    <citation type="journal article" date="2022" name="bioRxiv">
        <title>Sequencing and chromosome-scale assembly of the giantPleurodeles waltlgenome.</title>
        <authorList>
            <person name="Brown T."/>
            <person name="Elewa A."/>
            <person name="Iarovenko S."/>
            <person name="Subramanian E."/>
            <person name="Araus A.J."/>
            <person name="Petzold A."/>
            <person name="Susuki M."/>
            <person name="Suzuki K.-i.T."/>
            <person name="Hayashi T."/>
            <person name="Toyoda A."/>
            <person name="Oliveira C."/>
            <person name="Osipova E."/>
            <person name="Leigh N.D."/>
            <person name="Simon A."/>
            <person name="Yun M.H."/>
        </authorList>
    </citation>
    <scope>NUCLEOTIDE SEQUENCE</scope>
    <source>
        <strain evidence="3">20211129_DDA</strain>
        <tissue evidence="3">Liver</tissue>
    </source>
</reference>
<feature type="compositionally biased region" description="Basic and acidic residues" evidence="1">
    <location>
        <begin position="66"/>
        <end position="75"/>
    </location>
</feature>
<dbReference type="PANTHER" id="PTHR22306">
    <property type="entry name" value="CHROMOSOME 7 OPEN READING FRAME 50"/>
    <property type="match status" value="1"/>
</dbReference>
<feature type="region of interest" description="Disordered" evidence="1">
    <location>
        <begin position="1"/>
        <end position="86"/>
    </location>
</feature>
<accession>A0AAV7PVF1</accession>
<comment type="caution">
    <text evidence="3">The sequence shown here is derived from an EMBL/GenBank/DDBJ whole genome shotgun (WGS) entry which is preliminary data.</text>
</comment>
<protein>
    <recommendedName>
        <fullName evidence="2">WKF domain-containing protein</fullName>
    </recommendedName>
</protein>
<evidence type="ECO:0000256" key="1">
    <source>
        <dbReference type="SAM" id="MobiDB-lite"/>
    </source>
</evidence>
<dbReference type="AlphaFoldDB" id="A0AAV7PVF1"/>
<feature type="region of interest" description="Disordered" evidence="1">
    <location>
        <begin position="169"/>
        <end position="191"/>
    </location>
</feature>
<dbReference type="Pfam" id="PF10180">
    <property type="entry name" value="WKF"/>
    <property type="match status" value="1"/>
</dbReference>
<sequence length="292" mass="33801">MGRKRHAESESPSKRPQKSTDSFHLKKKKVCEEVSLASEGMENEEPQEGAPEESRRLERKLKKELKKQMREEDVCPKLPDNTSVVSLSSKGMIKMVEPVAEEELTSEERRTIERKLKKDRKKEERMRAGGQCTGASLSSNVVKSVVKLDTETELTPEERRTIERKLKKERKKEEKKLMREGHVDAKKAEPEKPSGCDLALQYLTSWAQKAQNWKFQKTRQTWLLLHMYDTQKISKDHFLVLLDYLEGLRGSARDLTVRKAETVLKDNEKAHTEDSAMLEVTERARQVIQLLS</sequence>
<evidence type="ECO:0000259" key="2">
    <source>
        <dbReference type="Pfam" id="PF10180"/>
    </source>
</evidence>
<organism evidence="3 4">
    <name type="scientific">Pleurodeles waltl</name>
    <name type="common">Iberian ribbed newt</name>
    <dbReference type="NCBI Taxonomy" id="8319"/>
    <lineage>
        <taxon>Eukaryota</taxon>
        <taxon>Metazoa</taxon>
        <taxon>Chordata</taxon>
        <taxon>Craniata</taxon>
        <taxon>Vertebrata</taxon>
        <taxon>Euteleostomi</taxon>
        <taxon>Amphibia</taxon>
        <taxon>Batrachia</taxon>
        <taxon>Caudata</taxon>
        <taxon>Salamandroidea</taxon>
        <taxon>Salamandridae</taxon>
        <taxon>Pleurodelinae</taxon>
        <taxon>Pleurodeles</taxon>
    </lineage>
</organism>
<evidence type="ECO:0000313" key="4">
    <source>
        <dbReference type="Proteomes" id="UP001066276"/>
    </source>
</evidence>
<evidence type="ECO:0000313" key="3">
    <source>
        <dbReference type="EMBL" id="KAJ1131177.1"/>
    </source>
</evidence>
<dbReference type="PANTHER" id="PTHR22306:SF2">
    <property type="entry name" value="CHROMOSOME 7 OPEN READING FRAME 50"/>
    <property type="match status" value="1"/>
</dbReference>
<feature type="compositionally biased region" description="Basic and acidic residues" evidence="1">
    <location>
        <begin position="106"/>
        <end position="127"/>
    </location>
</feature>
<feature type="compositionally biased region" description="Acidic residues" evidence="1">
    <location>
        <begin position="41"/>
        <end position="51"/>
    </location>
</feature>
<dbReference type="EMBL" id="JANPWB010000011">
    <property type="protein sequence ID" value="KAJ1131177.1"/>
    <property type="molecule type" value="Genomic_DNA"/>
</dbReference>